<evidence type="ECO:0000313" key="1">
    <source>
        <dbReference type="EMBL" id="KAJ9110494.1"/>
    </source>
</evidence>
<organism evidence="1 2">
    <name type="scientific">Naganishia cerealis</name>
    <dbReference type="NCBI Taxonomy" id="610337"/>
    <lineage>
        <taxon>Eukaryota</taxon>
        <taxon>Fungi</taxon>
        <taxon>Dikarya</taxon>
        <taxon>Basidiomycota</taxon>
        <taxon>Agaricomycotina</taxon>
        <taxon>Tremellomycetes</taxon>
        <taxon>Filobasidiales</taxon>
        <taxon>Filobasidiaceae</taxon>
        <taxon>Naganishia</taxon>
    </lineage>
</organism>
<gene>
    <name evidence="1" type="ORF">QFC19_001620</name>
</gene>
<reference evidence="1" key="1">
    <citation type="submission" date="2023-04" db="EMBL/GenBank/DDBJ databases">
        <title>Draft Genome sequencing of Naganishia species isolated from polar environments using Oxford Nanopore Technology.</title>
        <authorList>
            <person name="Leo P."/>
            <person name="Venkateswaran K."/>
        </authorList>
    </citation>
    <scope>NUCLEOTIDE SEQUENCE</scope>
    <source>
        <strain evidence="1">MNA-CCFEE 5261</strain>
    </source>
</reference>
<evidence type="ECO:0000313" key="2">
    <source>
        <dbReference type="Proteomes" id="UP001241377"/>
    </source>
</evidence>
<dbReference type="Proteomes" id="UP001241377">
    <property type="component" value="Unassembled WGS sequence"/>
</dbReference>
<accession>A0ACC2WH22</accession>
<dbReference type="EMBL" id="JASBWR010000012">
    <property type="protein sequence ID" value="KAJ9110494.1"/>
    <property type="molecule type" value="Genomic_DNA"/>
</dbReference>
<name>A0ACC2WH22_9TREE</name>
<sequence>MTGLATIHHFPPESGNGRLPNSVEDQHQSDVDSSESDPSSGQEYSPDYSDTDSSSGEATITAGPSGKGNLIGRALLAAGRAENDPARSSGAVSAGIGESEGHVAEWQHSRGGAYVEPRIGSPASSSFSPLERTLSNPAGWANEVSRHIFGSSIPASQAEPMQQFNGSPGLLAARNGSRGSMISNPQRSQGHSGTSAPIAPPNAQPFSSASTFGTSKHRRYPETAADVSKPNQVNHLADRPGHSLRENGSGLSRPQYSLTTTLPLASQPTSGEKRSPSTIEGKVVRTASLPKMSRLQGFSPLVKLNTLSHQEPNAAYSTNKFGNEGNTSQNTDSDQEGIYMDVSESRRKRSLRRRRKAASDGSRTPISPALTITSSPASPALSLPSSVDSSPIHHILGHASIRGKSRLGDTKQEYSARNELRKRRGSQHNATQQSHQVLDATYLYHIPPRLIHQPRSDFSAASTSGESAYVSSGYTASAGSGDTRSDASQSSSSALGLSLGDEGLAIDGRIRRPTQFSRQFMNDEGTWDGNYTDTIHSPSPIFSAYETDVPAIALPPSATSFTQSSKFPLVIFLLRLLAVVPATLGAFSLMWNAILPASVTLGQVGHSAGDNLMSLPWAALTGMFCFELTTGLTHRWLLYYSLAPTLLRLVSLQSICWPSTFITLRYLGSIDILFAWIVVGTTTACSRSVQIWVTSNVPEYSTRSLKPAQAIVSKSEAMDTTARAFRDIAGQRTRDISDKSKRNNLQSAQMRIRERFWDWKEIIGAVWVRNRGRKRLDTVLMSAKHESATPRDAAASKQAAESLHDRGDDNEGQDEDVVDDDK</sequence>
<keyword evidence="2" id="KW-1185">Reference proteome</keyword>
<proteinExistence type="predicted"/>
<protein>
    <submittedName>
        <fullName evidence="1">Uncharacterized protein</fullName>
    </submittedName>
</protein>
<comment type="caution">
    <text evidence="1">The sequence shown here is derived from an EMBL/GenBank/DDBJ whole genome shotgun (WGS) entry which is preliminary data.</text>
</comment>